<keyword evidence="2" id="KW-1185">Reference proteome</keyword>
<evidence type="ECO:0000313" key="1">
    <source>
        <dbReference type="EMBL" id="WPJ97075.1"/>
    </source>
</evidence>
<protein>
    <submittedName>
        <fullName evidence="1">Uncharacterized protein</fullName>
    </submittedName>
</protein>
<accession>A0ABZ0RQ23</accession>
<dbReference type="EMBL" id="CP138858">
    <property type="protein sequence ID" value="WPJ97075.1"/>
    <property type="molecule type" value="Genomic_DNA"/>
</dbReference>
<organism evidence="1 2">
    <name type="scientific">Coraliomargarita algicola</name>
    <dbReference type="NCBI Taxonomy" id="3092156"/>
    <lineage>
        <taxon>Bacteria</taxon>
        <taxon>Pseudomonadati</taxon>
        <taxon>Verrucomicrobiota</taxon>
        <taxon>Opitutia</taxon>
        <taxon>Puniceicoccales</taxon>
        <taxon>Coraliomargaritaceae</taxon>
        <taxon>Coraliomargarita</taxon>
    </lineage>
</organism>
<dbReference type="RefSeq" id="WP_319833926.1">
    <property type="nucleotide sequence ID" value="NZ_CP138858.1"/>
</dbReference>
<evidence type="ECO:0000313" key="2">
    <source>
        <dbReference type="Proteomes" id="UP001324993"/>
    </source>
</evidence>
<gene>
    <name evidence="1" type="ORF">SH580_05065</name>
</gene>
<reference evidence="1 2" key="1">
    <citation type="submission" date="2023-11" db="EMBL/GenBank/DDBJ databases">
        <title>Coraliomargarita sp. nov., isolated from marine algae.</title>
        <authorList>
            <person name="Lee J.K."/>
            <person name="Baek J.H."/>
            <person name="Kim J.M."/>
            <person name="Choi D.G."/>
            <person name="Jeon C.O."/>
        </authorList>
    </citation>
    <scope>NUCLEOTIDE SEQUENCE [LARGE SCALE GENOMIC DNA]</scope>
    <source>
        <strain evidence="1 2">J2-16</strain>
    </source>
</reference>
<dbReference type="Proteomes" id="UP001324993">
    <property type="component" value="Chromosome"/>
</dbReference>
<proteinExistence type="predicted"/>
<sequence length="79" mass="8633">MERAAGRNALLQAIHTKETGIEAPALSRGSFNQHIDVPNYFPEMNQAIVDAYDAGKLFSENATPWAMPAQSIDLTSLQT</sequence>
<name>A0ABZ0RQ23_9BACT</name>